<sequence>MGQYTLHYRILLVTECDPIKYLVNQPALVGKLAKWQILISEFDVQFLSQKSVKRLVITDVLAEDPRPNKDLDPPEDKVMPINECVWTIYFDGAVNLSGSGTRAISISLGGQHYPVAVKLIFPCTNNIVEYEACILRLQAAIEMGVARLKVFGDSGLIILQIVGKWQTRDAKLQPYHAYLEELVEEFEDILFEYLSRTQNHLPMLWLHYRQCYRSRVD</sequence>
<reference evidence="2" key="1">
    <citation type="submission" date="2025-05" db="UniProtKB">
        <authorList>
            <consortium name="RefSeq"/>
        </authorList>
    </citation>
    <scope>NUCLEOTIDE SEQUENCE [LARGE SCALE GENOMIC DNA]</scope>
</reference>
<keyword evidence="2" id="KW-1185">Reference proteome</keyword>
<proteinExistence type="predicted"/>
<evidence type="ECO:0000313" key="3">
    <source>
        <dbReference type="RefSeq" id="XP_048129402.1"/>
    </source>
</evidence>
<dbReference type="InterPro" id="IPR002156">
    <property type="entry name" value="RNaseH_domain"/>
</dbReference>
<dbReference type="InterPro" id="IPR012337">
    <property type="entry name" value="RNaseH-like_sf"/>
</dbReference>
<accession>A0ABM3GYH2</accession>
<dbReference type="SUPFAM" id="SSF53098">
    <property type="entry name" value="Ribonuclease H-like"/>
    <property type="match status" value="1"/>
</dbReference>
<dbReference type="GeneID" id="125313642"/>
<evidence type="ECO:0000259" key="1">
    <source>
        <dbReference type="Pfam" id="PF13456"/>
    </source>
</evidence>
<reference evidence="3" key="2">
    <citation type="submission" date="2025-08" db="UniProtKB">
        <authorList>
            <consortium name="RefSeq"/>
        </authorList>
    </citation>
    <scope>IDENTIFICATION</scope>
    <source>
        <tissue evidence="3">Leaf</tissue>
    </source>
</reference>
<dbReference type="CDD" id="cd09279">
    <property type="entry name" value="RNase_HI_like"/>
    <property type="match status" value="1"/>
</dbReference>
<dbReference type="PANTHER" id="PTHR48475">
    <property type="entry name" value="RIBONUCLEASE H"/>
    <property type="match status" value="1"/>
</dbReference>
<dbReference type="InterPro" id="IPR036397">
    <property type="entry name" value="RNaseH_sf"/>
</dbReference>
<name>A0ABM3GYH2_9MYRT</name>
<dbReference type="RefSeq" id="XP_048129402.1">
    <property type="nucleotide sequence ID" value="XM_048273445.1"/>
</dbReference>
<gene>
    <name evidence="3" type="primary">LOC125313642</name>
</gene>
<protein>
    <submittedName>
        <fullName evidence="3">Uncharacterized protein LOC125313642</fullName>
    </submittedName>
</protein>
<evidence type="ECO:0000313" key="2">
    <source>
        <dbReference type="Proteomes" id="UP000827889"/>
    </source>
</evidence>
<dbReference type="Proteomes" id="UP000827889">
    <property type="component" value="Chromosome 2"/>
</dbReference>
<organism evidence="2 3">
    <name type="scientific">Rhodamnia argentea</name>
    <dbReference type="NCBI Taxonomy" id="178133"/>
    <lineage>
        <taxon>Eukaryota</taxon>
        <taxon>Viridiplantae</taxon>
        <taxon>Streptophyta</taxon>
        <taxon>Embryophyta</taxon>
        <taxon>Tracheophyta</taxon>
        <taxon>Spermatophyta</taxon>
        <taxon>Magnoliopsida</taxon>
        <taxon>eudicotyledons</taxon>
        <taxon>Gunneridae</taxon>
        <taxon>Pentapetalae</taxon>
        <taxon>rosids</taxon>
        <taxon>malvids</taxon>
        <taxon>Myrtales</taxon>
        <taxon>Myrtaceae</taxon>
        <taxon>Myrtoideae</taxon>
        <taxon>Myrteae</taxon>
        <taxon>Australasian group</taxon>
        <taxon>Rhodamnia</taxon>
    </lineage>
</organism>
<dbReference type="Gene3D" id="3.30.420.10">
    <property type="entry name" value="Ribonuclease H-like superfamily/Ribonuclease H"/>
    <property type="match status" value="1"/>
</dbReference>
<dbReference type="PANTHER" id="PTHR48475:SF1">
    <property type="entry name" value="RNASE H TYPE-1 DOMAIN-CONTAINING PROTEIN"/>
    <property type="match status" value="1"/>
</dbReference>
<dbReference type="Pfam" id="PF13456">
    <property type="entry name" value="RVT_3"/>
    <property type="match status" value="1"/>
</dbReference>
<feature type="domain" description="RNase H type-1" evidence="1">
    <location>
        <begin position="113"/>
        <end position="200"/>
    </location>
</feature>